<feature type="transmembrane region" description="Helical" evidence="2">
    <location>
        <begin position="167"/>
        <end position="188"/>
    </location>
</feature>
<feature type="transmembrane region" description="Helical" evidence="2">
    <location>
        <begin position="90"/>
        <end position="108"/>
    </location>
</feature>
<dbReference type="EMBL" id="CADCTI010000156">
    <property type="protein sequence ID" value="CAA9245740.1"/>
    <property type="molecule type" value="Genomic_DNA"/>
</dbReference>
<accession>A0A6J4IBS8</accession>
<keyword evidence="2" id="KW-1133">Transmembrane helix</keyword>
<evidence type="ECO:0000313" key="3">
    <source>
        <dbReference type="EMBL" id="CAA9245740.1"/>
    </source>
</evidence>
<keyword evidence="2" id="KW-0812">Transmembrane</keyword>
<keyword evidence="2" id="KW-0472">Membrane</keyword>
<name>A0A6J4IBS8_9ACTN</name>
<sequence>MSSPAPTPGPPTATAPLRRLPSPSAYWRGWPEVRADLRTCSGLALALALTGVPLGLLWWLLAPRADFRITADGPVVIGTPPAELLVADDAVFALVFAVAGVLMGAAAWRLRRRRGVATVVALPLGAALAGVIAWQLGEYLGAGPGAAELEAVGSTVTTALRLGSPPALAVAPFTALAAYLVGVLYAAGDDLGRADAVRPAVDPDRPADEPAPAPV</sequence>
<evidence type="ECO:0000256" key="2">
    <source>
        <dbReference type="SAM" id="Phobius"/>
    </source>
</evidence>
<proteinExistence type="predicted"/>
<evidence type="ECO:0000256" key="1">
    <source>
        <dbReference type="SAM" id="MobiDB-lite"/>
    </source>
</evidence>
<dbReference type="AlphaFoldDB" id="A0A6J4IBS8"/>
<feature type="transmembrane region" description="Helical" evidence="2">
    <location>
        <begin position="115"/>
        <end position="136"/>
    </location>
</feature>
<feature type="compositionally biased region" description="Pro residues" evidence="1">
    <location>
        <begin position="1"/>
        <end position="13"/>
    </location>
</feature>
<organism evidence="3">
    <name type="scientific">uncultured Blastococcus sp</name>
    <dbReference type="NCBI Taxonomy" id="217144"/>
    <lineage>
        <taxon>Bacteria</taxon>
        <taxon>Bacillati</taxon>
        <taxon>Actinomycetota</taxon>
        <taxon>Actinomycetes</taxon>
        <taxon>Geodermatophilales</taxon>
        <taxon>Geodermatophilaceae</taxon>
        <taxon>Blastococcus</taxon>
        <taxon>environmental samples</taxon>
    </lineage>
</organism>
<reference evidence="3" key="1">
    <citation type="submission" date="2020-02" db="EMBL/GenBank/DDBJ databases">
        <authorList>
            <person name="Meier V. D."/>
        </authorList>
    </citation>
    <scope>NUCLEOTIDE SEQUENCE</scope>
    <source>
        <strain evidence="3">AVDCRST_MAG57</strain>
    </source>
</reference>
<gene>
    <name evidence="3" type="ORF">AVDCRST_MAG57-1733</name>
</gene>
<feature type="region of interest" description="Disordered" evidence="1">
    <location>
        <begin position="1"/>
        <end position="20"/>
    </location>
</feature>
<evidence type="ECO:0008006" key="4">
    <source>
        <dbReference type="Google" id="ProtNLM"/>
    </source>
</evidence>
<protein>
    <recommendedName>
        <fullName evidence="4">DUF2567 domain-containing protein</fullName>
    </recommendedName>
</protein>
<feature type="transmembrane region" description="Helical" evidence="2">
    <location>
        <begin position="43"/>
        <end position="61"/>
    </location>
</feature>